<comment type="subcellular location">
    <subcellularLocation>
        <location evidence="1 8">Cell membrane</location>
        <topology evidence="1 8">Multi-pass membrane protein</topology>
    </subcellularLocation>
</comment>
<proteinExistence type="inferred from homology"/>
<dbReference type="GO" id="GO:0005886">
    <property type="term" value="C:plasma membrane"/>
    <property type="evidence" value="ECO:0007669"/>
    <property type="project" value="UniProtKB-SubCell"/>
</dbReference>
<dbReference type="Gramene" id="AET6Gv20389300.3">
    <property type="protein sequence ID" value="AET6Gv20389300.3"/>
    <property type="gene ID" value="AET6Gv20389300"/>
</dbReference>
<evidence type="ECO:0000256" key="2">
    <source>
        <dbReference type="ARBA" id="ARBA00007651"/>
    </source>
</evidence>
<evidence type="ECO:0000256" key="8">
    <source>
        <dbReference type="RuleBase" id="RU361233"/>
    </source>
</evidence>
<reference evidence="12" key="1">
    <citation type="journal article" date="2014" name="Science">
        <title>Ancient hybridizations among the ancestral genomes of bread wheat.</title>
        <authorList>
            <consortium name="International Wheat Genome Sequencing Consortium,"/>
            <person name="Marcussen T."/>
            <person name="Sandve S.R."/>
            <person name="Heier L."/>
            <person name="Spannagl M."/>
            <person name="Pfeifer M."/>
            <person name="Jakobsen K.S."/>
            <person name="Wulff B.B."/>
            <person name="Steuernagel B."/>
            <person name="Mayer K.F."/>
            <person name="Olsen O.A."/>
        </authorList>
    </citation>
    <scope>NUCLEOTIDE SEQUENCE [LARGE SCALE GENOMIC DNA]</scope>
    <source>
        <strain evidence="12">cv. AL8/78</strain>
    </source>
</reference>
<dbReference type="InterPro" id="IPR006459">
    <property type="entry name" value="CASP/CASPL"/>
</dbReference>
<feature type="domain" description="Casparian strip membrane protein" evidence="10">
    <location>
        <begin position="167"/>
        <end position="271"/>
    </location>
</feature>
<dbReference type="InterPro" id="IPR006702">
    <property type="entry name" value="CASP_dom"/>
</dbReference>
<keyword evidence="5 8" id="KW-0812">Transmembrane</keyword>
<organism evidence="11 12">
    <name type="scientific">Aegilops tauschii subsp. strangulata</name>
    <name type="common">Goatgrass</name>
    <dbReference type="NCBI Taxonomy" id="200361"/>
    <lineage>
        <taxon>Eukaryota</taxon>
        <taxon>Viridiplantae</taxon>
        <taxon>Streptophyta</taxon>
        <taxon>Embryophyta</taxon>
        <taxon>Tracheophyta</taxon>
        <taxon>Spermatophyta</taxon>
        <taxon>Magnoliopsida</taxon>
        <taxon>Liliopsida</taxon>
        <taxon>Poales</taxon>
        <taxon>Poaceae</taxon>
        <taxon>BOP clade</taxon>
        <taxon>Pooideae</taxon>
        <taxon>Triticodae</taxon>
        <taxon>Triticeae</taxon>
        <taxon>Triticinae</taxon>
        <taxon>Aegilops</taxon>
    </lineage>
</organism>
<dbReference type="AlphaFoldDB" id="A0A453NIR3"/>
<evidence type="ECO:0000256" key="3">
    <source>
        <dbReference type="ARBA" id="ARBA00011489"/>
    </source>
</evidence>
<keyword evidence="6 8" id="KW-1133">Transmembrane helix</keyword>
<feature type="region of interest" description="Disordered" evidence="9">
    <location>
        <begin position="296"/>
        <end position="321"/>
    </location>
</feature>
<feature type="transmembrane region" description="Helical" evidence="8">
    <location>
        <begin position="260"/>
        <end position="279"/>
    </location>
</feature>
<evidence type="ECO:0000256" key="9">
    <source>
        <dbReference type="SAM" id="MobiDB-lite"/>
    </source>
</evidence>
<sequence>GTEWIRDISTRAGPTLSARARDQRPLPRYPARAYASVRLHKAPQTVGQAARLRHRAPRRGRDPASEARPAALAGRHGGGGEAAGGGDVGQGGEPPPGRVRGGVGGVRAAPGPERADQDGALRPEEGRAQGRGGPLVRPCSVTDVRTAKLSPILITDRSPRILAVRARVLIVAAAVAAGYHAARLLKRLCSGGRFAGGEDGRGCARAVAWACFLLDKGCAYVVFASAVAALQACFVALTGVEPLQWSRLCNIYTRFCVQGAFGMVCGLAAAVGMALLSVFSARDLFRLYSPAGRRQARLRSESSQTGLISKNEMTRGSAGDD</sequence>
<comment type="subunit">
    <text evidence="3 8">Homodimer and heterodimers.</text>
</comment>
<feature type="region of interest" description="Disordered" evidence="9">
    <location>
        <begin position="1"/>
        <end position="137"/>
    </location>
</feature>
<comment type="similarity">
    <text evidence="2 8">Belongs to the Casparian strip membrane proteins (CASP) family.</text>
</comment>
<evidence type="ECO:0000256" key="4">
    <source>
        <dbReference type="ARBA" id="ARBA00022475"/>
    </source>
</evidence>
<reference evidence="12" key="2">
    <citation type="journal article" date="2017" name="Nat. Plants">
        <title>The Aegilops tauschii genome reveals multiple impacts of transposons.</title>
        <authorList>
            <person name="Zhao G."/>
            <person name="Zou C."/>
            <person name="Li K."/>
            <person name="Wang K."/>
            <person name="Li T."/>
            <person name="Gao L."/>
            <person name="Zhang X."/>
            <person name="Wang H."/>
            <person name="Yang Z."/>
            <person name="Liu X."/>
            <person name="Jiang W."/>
            <person name="Mao L."/>
            <person name="Kong X."/>
            <person name="Jiao Y."/>
            <person name="Jia J."/>
        </authorList>
    </citation>
    <scope>NUCLEOTIDE SEQUENCE [LARGE SCALE GENOMIC DNA]</scope>
    <source>
        <strain evidence="12">cv. AL8/78</strain>
    </source>
</reference>
<evidence type="ECO:0000256" key="1">
    <source>
        <dbReference type="ARBA" id="ARBA00004651"/>
    </source>
</evidence>
<comment type="caution">
    <text evidence="8">Lacks conserved residue(s) required for the propagation of feature annotation.</text>
</comment>
<accession>A0A453NIR3</accession>
<dbReference type="NCBIfam" id="TIGR01569">
    <property type="entry name" value="A_tha_TIGR01569"/>
    <property type="match status" value="1"/>
</dbReference>
<reference evidence="11" key="5">
    <citation type="journal article" date="2021" name="G3 (Bethesda)">
        <title>Aegilops tauschii genome assembly Aet v5.0 features greater sequence contiguity and improved annotation.</title>
        <authorList>
            <person name="Wang L."/>
            <person name="Zhu T."/>
            <person name="Rodriguez J.C."/>
            <person name="Deal K.R."/>
            <person name="Dubcovsky J."/>
            <person name="McGuire P.E."/>
            <person name="Lux T."/>
            <person name="Spannagl M."/>
            <person name="Mayer K.F.X."/>
            <person name="Baldrich P."/>
            <person name="Meyers B.C."/>
            <person name="Huo N."/>
            <person name="Gu Y.Q."/>
            <person name="Zhou H."/>
            <person name="Devos K.M."/>
            <person name="Bennetzen J.L."/>
            <person name="Unver T."/>
            <person name="Budak H."/>
            <person name="Gulick P.J."/>
            <person name="Galiba G."/>
            <person name="Kalapos B."/>
            <person name="Nelson D.R."/>
            <person name="Li P."/>
            <person name="You F.M."/>
            <person name="Luo M.C."/>
            <person name="Dvorak J."/>
        </authorList>
    </citation>
    <scope>NUCLEOTIDE SEQUENCE [LARGE SCALE GENOMIC DNA]</scope>
    <source>
        <strain evidence="11">cv. AL8/78</strain>
    </source>
</reference>
<reference evidence="11" key="4">
    <citation type="submission" date="2019-03" db="UniProtKB">
        <authorList>
            <consortium name="EnsemblPlants"/>
        </authorList>
    </citation>
    <scope>IDENTIFICATION</scope>
</reference>
<protein>
    <recommendedName>
        <fullName evidence="8">CASP-like protein</fullName>
    </recommendedName>
</protein>
<evidence type="ECO:0000256" key="6">
    <source>
        <dbReference type="ARBA" id="ARBA00022989"/>
    </source>
</evidence>
<name>A0A453NIR3_AEGTS</name>
<keyword evidence="4 8" id="KW-1003">Cell membrane</keyword>
<reference evidence="11" key="3">
    <citation type="journal article" date="2017" name="Nature">
        <title>Genome sequence of the progenitor of the wheat D genome Aegilops tauschii.</title>
        <authorList>
            <person name="Luo M.C."/>
            <person name="Gu Y.Q."/>
            <person name="Puiu D."/>
            <person name="Wang H."/>
            <person name="Twardziok S.O."/>
            <person name="Deal K.R."/>
            <person name="Huo N."/>
            <person name="Zhu T."/>
            <person name="Wang L."/>
            <person name="Wang Y."/>
            <person name="McGuire P.E."/>
            <person name="Liu S."/>
            <person name="Long H."/>
            <person name="Ramasamy R.K."/>
            <person name="Rodriguez J.C."/>
            <person name="Van S.L."/>
            <person name="Yuan L."/>
            <person name="Wang Z."/>
            <person name="Xia Z."/>
            <person name="Xiao L."/>
            <person name="Anderson O.D."/>
            <person name="Ouyang S."/>
            <person name="Liang Y."/>
            <person name="Zimin A.V."/>
            <person name="Pertea G."/>
            <person name="Qi P."/>
            <person name="Bennetzen J.L."/>
            <person name="Dai X."/>
            <person name="Dawson M.W."/>
            <person name="Muller H.G."/>
            <person name="Kugler K."/>
            <person name="Rivarola-Duarte L."/>
            <person name="Spannagl M."/>
            <person name="Mayer K.F.X."/>
            <person name="Lu F.H."/>
            <person name="Bevan M.W."/>
            <person name="Leroy P."/>
            <person name="Li P."/>
            <person name="You F.M."/>
            <person name="Sun Q."/>
            <person name="Liu Z."/>
            <person name="Lyons E."/>
            <person name="Wicker T."/>
            <person name="Salzberg S.L."/>
            <person name="Devos K.M."/>
            <person name="Dvorak J."/>
        </authorList>
    </citation>
    <scope>NUCLEOTIDE SEQUENCE [LARGE SCALE GENOMIC DNA]</scope>
    <source>
        <strain evidence="11">cv. AL8/78</strain>
    </source>
</reference>
<dbReference type="Proteomes" id="UP000015105">
    <property type="component" value="Chromosome 6D"/>
</dbReference>
<dbReference type="EnsemblPlants" id="AET6Gv20389300.3">
    <property type="protein sequence ID" value="AET6Gv20389300.3"/>
    <property type="gene ID" value="AET6Gv20389300"/>
</dbReference>
<evidence type="ECO:0000259" key="10">
    <source>
        <dbReference type="Pfam" id="PF04535"/>
    </source>
</evidence>
<evidence type="ECO:0000256" key="5">
    <source>
        <dbReference type="ARBA" id="ARBA00022692"/>
    </source>
</evidence>
<feature type="transmembrane region" description="Helical" evidence="8">
    <location>
        <begin position="218"/>
        <end position="240"/>
    </location>
</feature>
<evidence type="ECO:0000256" key="7">
    <source>
        <dbReference type="ARBA" id="ARBA00023136"/>
    </source>
</evidence>
<dbReference type="STRING" id="200361.A0A453NIR3"/>
<evidence type="ECO:0000313" key="11">
    <source>
        <dbReference type="EnsemblPlants" id="AET6Gv20389300.3"/>
    </source>
</evidence>
<dbReference type="Pfam" id="PF04535">
    <property type="entry name" value="CASP_dom"/>
    <property type="match status" value="1"/>
</dbReference>
<keyword evidence="12" id="KW-1185">Reference proteome</keyword>
<keyword evidence="7 8" id="KW-0472">Membrane</keyword>
<evidence type="ECO:0000313" key="12">
    <source>
        <dbReference type="Proteomes" id="UP000015105"/>
    </source>
</evidence>
<feature type="compositionally biased region" description="Basic and acidic residues" evidence="9">
    <location>
        <begin position="113"/>
        <end position="128"/>
    </location>
</feature>
<feature type="compositionally biased region" description="Gly residues" evidence="9">
    <location>
        <begin position="75"/>
        <end position="92"/>
    </location>
</feature>